<proteinExistence type="predicted"/>
<evidence type="ECO:0000313" key="2">
    <source>
        <dbReference type="EMBL" id="KJA27095.1"/>
    </source>
</evidence>
<dbReference type="Proteomes" id="UP000054270">
    <property type="component" value="Unassembled WGS sequence"/>
</dbReference>
<dbReference type="OrthoDB" id="5593278at2759"/>
<dbReference type="STRING" id="945553.A0A0D2Q674"/>
<keyword evidence="1" id="KW-0812">Transmembrane</keyword>
<name>A0A0D2Q674_HYPSF</name>
<evidence type="ECO:0000313" key="3">
    <source>
        <dbReference type="Proteomes" id="UP000054270"/>
    </source>
</evidence>
<sequence>YSDVYLRGIDPFLGVFTGVLAFYLHETHPRTARPEEEKLIELVRWKYRKYQDTRQKELSALDKAS</sequence>
<gene>
    <name evidence="2" type="ORF">HYPSUDRAFT_131863</name>
</gene>
<feature type="non-terminal residue" evidence="2">
    <location>
        <position position="1"/>
    </location>
</feature>
<dbReference type="AlphaFoldDB" id="A0A0D2Q674"/>
<protein>
    <submittedName>
        <fullName evidence="2">Uncharacterized protein</fullName>
    </submittedName>
</protein>
<feature type="transmembrane region" description="Helical" evidence="1">
    <location>
        <begin position="6"/>
        <end position="24"/>
    </location>
</feature>
<dbReference type="InterPro" id="IPR024242">
    <property type="entry name" value="NCE101"/>
</dbReference>
<accession>A0A0D2Q674</accession>
<organism evidence="2 3">
    <name type="scientific">Hypholoma sublateritium (strain FD-334 SS-4)</name>
    <dbReference type="NCBI Taxonomy" id="945553"/>
    <lineage>
        <taxon>Eukaryota</taxon>
        <taxon>Fungi</taxon>
        <taxon>Dikarya</taxon>
        <taxon>Basidiomycota</taxon>
        <taxon>Agaricomycotina</taxon>
        <taxon>Agaricomycetes</taxon>
        <taxon>Agaricomycetidae</taxon>
        <taxon>Agaricales</taxon>
        <taxon>Agaricineae</taxon>
        <taxon>Strophariaceae</taxon>
        <taxon>Hypholoma</taxon>
    </lineage>
</organism>
<evidence type="ECO:0000256" key="1">
    <source>
        <dbReference type="SAM" id="Phobius"/>
    </source>
</evidence>
<dbReference type="Pfam" id="PF11654">
    <property type="entry name" value="NCE101"/>
    <property type="match status" value="1"/>
</dbReference>
<keyword evidence="1" id="KW-1133">Transmembrane helix</keyword>
<dbReference type="EMBL" id="KN817525">
    <property type="protein sequence ID" value="KJA27095.1"/>
    <property type="molecule type" value="Genomic_DNA"/>
</dbReference>
<dbReference type="PANTHER" id="PTHR28011:SF1">
    <property type="entry name" value="NON-CLASSICAL EXPORT PROTEIN 1"/>
    <property type="match status" value="1"/>
</dbReference>
<dbReference type="OMA" id="YENNPRT"/>
<keyword evidence="3" id="KW-1185">Reference proteome</keyword>
<keyword evidence="1" id="KW-0472">Membrane</keyword>
<dbReference type="PANTHER" id="PTHR28011">
    <property type="entry name" value="NON-CLASSICAL EXPORT PROTEIN 1"/>
    <property type="match status" value="1"/>
</dbReference>
<reference evidence="3" key="1">
    <citation type="submission" date="2014-04" db="EMBL/GenBank/DDBJ databases">
        <title>Evolutionary Origins and Diversification of the Mycorrhizal Mutualists.</title>
        <authorList>
            <consortium name="DOE Joint Genome Institute"/>
            <consortium name="Mycorrhizal Genomics Consortium"/>
            <person name="Kohler A."/>
            <person name="Kuo A."/>
            <person name="Nagy L.G."/>
            <person name="Floudas D."/>
            <person name="Copeland A."/>
            <person name="Barry K.W."/>
            <person name="Cichocki N."/>
            <person name="Veneault-Fourrey C."/>
            <person name="LaButti K."/>
            <person name="Lindquist E.A."/>
            <person name="Lipzen A."/>
            <person name="Lundell T."/>
            <person name="Morin E."/>
            <person name="Murat C."/>
            <person name="Riley R."/>
            <person name="Ohm R."/>
            <person name="Sun H."/>
            <person name="Tunlid A."/>
            <person name="Henrissat B."/>
            <person name="Grigoriev I.V."/>
            <person name="Hibbett D.S."/>
            <person name="Martin F."/>
        </authorList>
    </citation>
    <scope>NUCLEOTIDE SEQUENCE [LARGE SCALE GENOMIC DNA]</scope>
    <source>
        <strain evidence="3">FD-334 SS-4</strain>
    </source>
</reference>
<dbReference type="GO" id="GO:0009306">
    <property type="term" value="P:protein secretion"/>
    <property type="evidence" value="ECO:0007669"/>
    <property type="project" value="InterPro"/>
</dbReference>